<dbReference type="EMBL" id="JAFMPP010000009">
    <property type="protein sequence ID" value="MBO0663236.1"/>
    <property type="molecule type" value="Genomic_DNA"/>
</dbReference>
<feature type="transmembrane region" description="Helical" evidence="4">
    <location>
        <begin position="21"/>
        <end position="51"/>
    </location>
</feature>
<proteinExistence type="predicted"/>
<evidence type="ECO:0000256" key="4">
    <source>
        <dbReference type="SAM" id="Phobius"/>
    </source>
</evidence>
<feature type="transmembrane region" description="Helical" evidence="4">
    <location>
        <begin position="294"/>
        <end position="316"/>
    </location>
</feature>
<evidence type="ECO:0000313" key="7">
    <source>
        <dbReference type="Proteomes" id="UP000664122"/>
    </source>
</evidence>
<dbReference type="PROSITE" id="PS50850">
    <property type="entry name" value="MFS"/>
    <property type="match status" value="1"/>
</dbReference>
<dbReference type="AlphaFoldDB" id="A0A939FZU6"/>
<feature type="transmembrane region" description="Helical" evidence="4">
    <location>
        <begin position="322"/>
        <end position="346"/>
    </location>
</feature>
<feature type="transmembrane region" description="Helical" evidence="4">
    <location>
        <begin position="382"/>
        <end position="400"/>
    </location>
</feature>
<gene>
    <name evidence="6" type="ORF">J1C48_11665</name>
</gene>
<feature type="transmembrane region" description="Helical" evidence="4">
    <location>
        <begin position="358"/>
        <end position="376"/>
    </location>
</feature>
<sequence length="413" mass="43043">MTRAAAPDADSGSHLTARRNAFVLATAQAVVGSAAPVAISTGGLAGTWLLLQDKSLATLPVTGFNVGVAIGALPAAVLMRVIGRRFGFSAGALLVSLGGLCAAFALLAQAFWPFVLSLLLIGCGNAFTQQYRFAATDGAPRDYQARAIAIVLAGGMFAAVIGPQMVNFTTGLFRPAEFAGAFFGVSILGLLGMFVLSGLKVPNATSHAVAPEISEPARALAAIIAQPRFLTALLCGVGSFAMMSFVMTGAPLAIVACGHSQQVGFFGIQWHVMAMFGPSFFTGRLIARYGQERIIGAGLVMLLASFGVFLSGIAVWQFWLGLILLGLGWNFGFIGATAMVAETYRASEKNKTQGFHDLVLFTTVALASFMSGRVFVASGWDMMNLAALPIALVCMAALALEARRAALRPATVF</sequence>
<reference evidence="6" key="1">
    <citation type="submission" date="2021-03" db="EMBL/GenBank/DDBJ databases">
        <title>Whole genome sequence of Jiella sp. CQZ9-1.</title>
        <authorList>
            <person name="Tuo L."/>
        </authorList>
    </citation>
    <scope>NUCLEOTIDE SEQUENCE</scope>
    <source>
        <strain evidence="6">CQZ9-1</strain>
    </source>
</reference>
<feature type="domain" description="Major facilitator superfamily (MFS) profile" evidence="5">
    <location>
        <begin position="13"/>
        <end position="404"/>
    </location>
</feature>
<dbReference type="RefSeq" id="WP_207258027.1">
    <property type="nucleotide sequence ID" value="NZ_JAFMPP010000009.1"/>
</dbReference>
<dbReference type="SUPFAM" id="SSF103473">
    <property type="entry name" value="MFS general substrate transporter"/>
    <property type="match status" value="1"/>
</dbReference>
<keyword evidence="3 4" id="KW-0472">Membrane</keyword>
<accession>A0A939FZU6</accession>
<dbReference type="Gene3D" id="1.20.1250.20">
    <property type="entry name" value="MFS general substrate transporter like domains"/>
    <property type="match status" value="1"/>
</dbReference>
<dbReference type="GO" id="GO:0022857">
    <property type="term" value="F:transmembrane transporter activity"/>
    <property type="evidence" value="ECO:0007669"/>
    <property type="project" value="InterPro"/>
</dbReference>
<evidence type="ECO:0000256" key="1">
    <source>
        <dbReference type="ARBA" id="ARBA00022692"/>
    </source>
</evidence>
<feature type="transmembrane region" description="Helical" evidence="4">
    <location>
        <begin position="86"/>
        <end position="105"/>
    </location>
</feature>
<name>A0A939FZU6_9HYPH</name>
<evidence type="ECO:0000256" key="2">
    <source>
        <dbReference type="ARBA" id="ARBA00022989"/>
    </source>
</evidence>
<dbReference type="InterPro" id="IPR011701">
    <property type="entry name" value="MFS"/>
</dbReference>
<keyword evidence="1 4" id="KW-0812">Transmembrane</keyword>
<feature type="transmembrane region" description="Helical" evidence="4">
    <location>
        <begin position="111"/>
        <end position="127"/>
    </location>
</feature>
<dbReference type="PANTHER" id="PTHR23534:SF1">
    <property type="entry name" value="MAJOR FACILITATOR SUPERFAMILY PROTEIN"/>
    <property type="match status" value="1"/>
</dbReference>
<evidence type="ECO:0000259" key="5">
    <source>
        <dbReference type="PROSITE" id="PS50850"/>
    </source>
</evidence>
<organism evidence="6 7">
    <name type="scientific">Jiella flava</name>
    <dbReference type="NCBI Taxonomy" id="2816857"/>
    <lineage>
        <taxon>Bacteria</taxon>
        <taxon>Pseudomonadati</taxon>
        <taxon>Pseudomonadota</taxon>
        <taxon>Alphaproteobacteria</taxon>
        <taxon>Hyphomicrobiales</taxon>
        <taxon>Aurantimonadaceae</taxon>
        <taxon>Jiella</taxon>
    </lineage>
</organism>
<evidence type="ECO:0000313" key="6">
    <source>
        <dbReference type="EMBL" id="MBO0663236.1"/>
    </source>
</evidence>
<comment type="caution">
    <text evidence="6">The sequence shown here is derived from an EMBL/GenBank/DDBJ whole genome shotgun (WGS) entry which is preliminary data.</text>
</comment>
<feature type="transmembrane region" description="Helical" evidence="4">
    <location>
        <begin position="268"/>
        <end position="287"/>
    </location>
</feature>
<feature type="transmembrane region" description="Helical" evidence="4">
    <location>
        <begin position="57"/>
        <end position="79"/>
    </location>
</feature>
<dbReference type="InterPro" id="IPR036259">
    <property type="entry name" value="MFS_trans_sf"/>
</dbReference>
<dbReference type="InterPro" id="IPR020846">
    <property type="entry name" value="MFS_dom"/>
</dbReference>
<keyword evidence="7" id="KW-1185">Reference proteome</keyword>
<feature type="transmembrane region" description="Helical" evidence="4">
    <location>
        <begin position="147"/>
        <end position="166"/>
    </location>
</feature>
<dbReference type="Proteomes" id="UP000664122">
    <property type="component" value="Unassembled WGS sequence"/>
</dbReference>
<evidence type="ECO:0000256" key="3">
    <source>
        <dbReference type="ARBA" id="ARBA00023136"/>
    </source>
</evidence>
<feature type="transmembrane region" description="Helical" evidence="4">
    <location>
        <begin position="229"/>
        <end position="256"/>
    </location>
</feature>
<protein>
    <submittedName>
        <fullName evidence="6">MFS transporter</fullName>
    </submittedName>
</protein>
<keyword evidence="2 4" id="KW-1133">Transmembrane helix</keyword>
<feature type="transmembrane region" description="Helical" evidence="4">
    <location>
        <begin position="178"/>
        <end position="199"/>
    </location>
</feature>
<dbReference type="Pfam" id="PF07690">
    <property type="entry name" value="MFS_1"/>
    <property type="match status" value="2"/>
</dbReference>
<dbReference type="PANTHER" id="PTHR23534">
    <property type="entry name" value="MFS PERMEASE"/>
    <property type="match status" value="1"/>
</dbReference>